<evidence type="ECO:0000256" key="2">
    <source>
        <dbReference type="ARBA" id="ARBA00022741"/>
    </source>
</evidence>
<comment type="caution">
    <text evidence="12">The sequence shown here is derived from an EMBL/GenBank/DDBJ whole genome shotgun (WGS) entry which is preliminary data.</text>
</comment>
<dbReference type="InterPro" id="IPR003593">
    <property type="entry name" value="AAA+_ATPase"/>
</dbReference>
<evidence type="ECO:0000256" key="9">
    <source>
        <dbReference type="ARBA" id="ARBA00048157"/>
    </source>
</evidence>
<organism evidence="12 13">
    <name type="scientific">Coccomyxa viridis</name>
    <dbReference type="NCBI Taxonomy" id="1274662"/>
    <lineage>
        <taxon>Eukaryota</taxon>
        <taxon>Viridiplantae</taxon>
        <taxon>Chlorophyta</taxon>
        <taxon>core chlorophytes</taxon>
        <taxon>Trebouxiophyceae</taxon>
        <taxon>Trebouxiophyceae incertae sedis</taxon>
        <taxon>Coccomyxaceae</taxon>
        <taxon>Coccomyxa</taxon>
    </lineage>
</organism>
<evidence type="ECO:0000313" key="12">
    <source>
        <dbReference type="EMBL" id="CAL5228389.1"/>
    </source>
</evidence>
<dbReference type="InterPro" id="IPR013822">
    <property type="entry name" value="Signal_recog_particl_SRP54_hlx"/>
</dbReference>
<feature type="compositionally biased region" description="Basic residues" evidence="10">
    <location>
        <begin position="507"/>
        <end position="519"/>
    </location>
</feature>
<keyword evidence="4" id="KW-0694">RNA-binding</keyword>
<evidence type="ECO:0000313" key="13">
    <source>
        <dbReference type="Proteomes" id="UP001497392"/>
    </source>
</evidence>
<reference evidence="12 13" key="1">
    <citation type="submission" date="2024-06" db="EMBL/GenBank/DDBJ databases">
        <authorList>
            <person name="Kraege A."/>
            <person name="Thomma B."/>
        </authorList>
    </citation>
    <scope>NUCLEOTIDE SEQUENCE [LARGE SCALE GENOMIC DNA]</scope>
</reference>
<keyword evidence="7" id="KW-0687">Ribonucleoprotein</keyword>
<keyword evidence="3" id="KW-0378">Hydrolase</keyword>
<dbReference type="PROSITE" id="PS00300">
    <property type="entry name" value="SRP54"/>
    <property type="match status" value="1"/>
</dbReference>
<dbReference type="Proteomes" id="UP001497392">
    <property type="component" value="Unassembled WGS sequence"/>
</dbReference>
<feature type="domain" description="SRP54-type proteins GTP-binding" evidence="11">
    <location>
        <begin position="310"/>
        <end position="323"/>
    </location>
</feature>
<evidence type="ECO:0000256" key="1">
    <source>
        <dbReference type="ARBA" id="ARBA00005450"/>
    </source>
</evidence>
<gene>
    <name evidence="12" type="primary">g11512</name>
    <name evidence="12" type="ORF">VP750_LOCUS10295</name>
</gene>
<dbReference type="EMBL" id="CAXHTA020000018">
    <property type="protein sequence ID" value="CAL5228389.1"/>
    <property type="molecule type" value="Genomic_DNA"/>
</dbReference>
<protein>
    <recommendedName>
        <fullName evidence="8">signal-recognition-particle GTPase</fullName>
        <ecNumber evidence="8">3.6.5.4</ecNumber>
    </recommendedName>
</protein>
<evidence type="ECO:0000256" key="10">
    <source>
        <dbReference type="SAM" id="MobiDB-lite"/>
    </source>
</evidence>
<evidence type="ECO:0000256" key="8">
    <source>
        <dbReference type="ARBA" id="ARBA00035672"/>
    </source>
</evidence>
<evidence type="ECO:0000256" key="6">
    <source>
        <dbReference type="ARBA" id="ARBA00023135"/>
    </source>
</evidence>
<evidence type="ECO:0000256" key="5">
    <source>
        <dbReference type="ARBA" id="ARBA00023134"/>
    </source>
</evidence>
<keyword evidence="13" id="KW-1185">Reference proteome</keyword>
<dbReference type="SMART" id="SM00382">
    <property type="entry name" value="AAA"/>
    <property type="match status" value="1"/>
</dbReference>
<keyword evidence="5" id="KW-0342">GTP-binding</keyword>
<dbReference type="InterPro" id="IPR042101">
    <property type="entry name" value="SRP54_N_sf"/>
</dbReference>
<keyword evidence="2" id="KW-0547">Nucleotide-binding</keyword>
<dbReference type="SUPFAM" id="SSF52540">
    <property type="entry name" value="P-loop containing nucleoside triphosphate hydrolases"/>
    <property type="match status" value="1"/>
</dbReference>
<feature type="region of interest" description="Disordered" evidence="10">
    <location>
        <begin position="500"/>
        <end position="519"/>
    </location>
</feature>
<sequence>MRCRGPAPALPKGFLSGIRLAPERSAGLGPSQRCQRLLVRAGMFDNLSQRLDKAWDLVRKDGKLTSDNIKEPMREIRRALLEADVSLPIVRQFVKSVEEKALGVKVLKGVRPDQQLVKVVNDQLVELMGGQQEDLNDPKDGPQVILMAGLQGVGKTTACGKLALALQKRNKRVLMVATDVYRPAAIDQLVKLGERIQVPVFEMGVDAKPAEIARQGLAKARAEDYDAVIVDTAGRLQIDPAMMSELREVQATVQPSDTLLVVDAMTGQEAAGLVKAFNEAAEITGAVLTKMDGDSRGGAALSVKAVSGKPIKFVGTGEKLESLEVFYPDRIASRILGAHHVLTLVEKAEATIKESDAEAMTKRMLSSSFNFNDFLQQSKMMSSMGSMGSIMKMLPGMNQISEKQLNDAEKQFKTFESMINSMTPQERTNPDLLAKTASRRRRIARGSGRKEVDVTNMIGTFSGMRAKMQSVSKMMKMNSGMPGMPQMSEQELLRETIQTAGSSVSKGKVRRKKDGRKTKKTCVIETGRREVEGQW</sequence>
<evidence type="ECO:0000256" key="3">
    <source>
        <dbReference type="ARBA" id="ARBA00022801"/>
    </source>
</evidence>
<dbReference type="NCBIfam" id="TIGR00959">
    <property type="entry name" value="ffh"/>
    <property type="match status" value="1"/>
</dbReference>
<proteinExistence type="inferred from homology"/>
<dbReference type="Pfam" id="PF02881">
    <property type="entry name" value="SRP54_N"/>
    <property type="match status" value="1"/>
</dbReference>
<evidence type="ECO:0000259" key="11">
    <source>
        <dbReference type="PROSITE" id="PS00300"/>
    </source>
</evidence>
<dbReference type="Gene3D" id="1.10.260.30">
    <property type="entry name" value="Signal recognition particle, SRP54 subunit, M-domain"/>
    <property type="match status" value="1"/>
</dbReference>
<dbReference type="Gene3D" id="1.20.120.140">
    <property type="entry name" value="Signal recognition particle SRP54, nucleotide-binding domain"/>
    <property type="match status" value="1"/>
</dbReference>
<dbReference type="SMART" id="SM00963">
    <property type="entry name" value="SRP54_N"/>
    <property type="match status" value="1"/>
</dbReference>
<evidence type="ECO:0000256" key="7">
    <source>
        <dbReference type="ARBA" id="ARBA00023274"/>
    </source>
</evidence>
<comment type="similarity">
    <text evidence="1">Belongs to the GTP-binding SRP family. SRP54 subfamily.</text>
</comment>
<dbReference type="SUPFAM" id="SSF47446">
    <property type="entry name" value="Signal peptide-binding domain"/>
    <property type="match status" value="1"/>
</dbReference>
<dbReference type="InterPro" id="IPR022941">
    <property type="entry name" value="SRP54"/>
</dbReference>
<dbReference type="EC" id="3.6.5.4" evidence="8"/>
<dbReference type="Pfam" id="PF02978">
    <property type="entry name" value="SRP_SPB"/>
    <property type="match status" value="1"/>
</dbReference>
<evidence type="ECO:0000256" key="4">
    <source>
        <dbReference type="ARBA" id="ARBA00022884"/>
    </source>
</evidence>
<dbReference type="InterPro" id="IPR000897">
    <property type="entry name" value="SRP54_GTPase_dom"/>
</dbReference>
<name>A0ABP1G839_9CHLO</name>
<dbReference type="InterPro" id="IPR004125">
    <property type="entry name" value="Signal_recog_particle_SRP54_M"/>
</dbReference>
<dbReference type="PANTHER" id="PTHR11564:SF5">
    <property type="entry name" value="SIGNAL RECOGNITION PARTICLE SUBUNIT SRP54"/>
    <property type="match status" value="1"/>
</dbReference>
<keyword evidence="6" id="KW-0733">Signal recognition particle</keyword>
<dbReference type="HAMAP" id="MF_00306">
    <property type="entry name" value="SRP54"/>
    <property type="match status" value="1"/>
</dbReference>
<accession>A0ABP1G839</accession>
<dbReference type="InterPro" id="IPR027417">
    <property type="entry name" value="P-loop_NTPase"/>
</dbReference>
<dbReference type="Pfam" id="PF00448">
    <property type="entry name" value="SRP54"/>
    <property type="match status" value="1"/>
</dbReference>
<dbReference type="Gene3D" id="3.40.50.300">
    <property type="entry name" value="P-loop containing nucleotide triphosphate hydrolases"/>
    <property type="match status" value="1"/>
</dbReference>
<dbReference type="CDD" id="cd18539">
    <property type="entry name" value="SRP_G"/>
    <property type="match status" value="1"/>
</dbReference>
<dbReference type="InterPro" id="IPR036891">
    <property type="entry name" value="Signal_recog_part_SRP54_M_sf"/>
</dbReference>
<dbReference type="PANTHER" id="PTHR11564">
    <property type="entry name" value="SIGNAL RECOGNITION PARTICLE 54K PROTEIN SRP54"/>
    <property type="match status" value="1"/>
</dbReference>
<dbReference type="SMART" id="SM00962">
    <property type="entry name" value="SRP54"/>
    <property type="match status" value="1"/>
</dbReference>
<comment type="catalytic activity">
    <reaction evidence="9">
        <text>GTP + H2O = GDP + phosphate + H(+)</text>
        <dbReference type="Rhea" id="RHEA:19669"/>
        <dbReference type="ChEBI" id="CHEBI:15377"/>
        <dbReference type="ChEBI" id="CHEBI:15378"/>
        <dbReference type="ChEBI" id="CHEBI:37565"/>
        <dbReference type="ChEBI" id="CHEBI:43474"/>
        <dbReference type="ChEBI" id="CHEBI:58189"/>
        <dbReference type="EC" id="3.6.5.4"/>
    </reaction>
    <physiologicalReaction direction="left-to-right" evidence="9">
        <dbReference type="Rhea" id="RHEA:19670"/>
    </physiologicalReaction>
</comment>
<dbReference type="InterPro" id="IPR004780">
    <property type="entry name" value="SRP"/>
</dbReference>